<reference evidence="1" key="2">
    <citation type="journal article" date="2015" name="Fish Shellfish Immunol.">
        <title>Early steps in the European eel (Anguilla anguilla)-Vibrio vulnificus interaction in the gills: Role of the RtxA13 toxin.</title>
        <authorList>
            <person name="Callol A."/>
            <person name="Pajuelo D."/>
            <person name="Ebbesson L."/>
            <person name="Teles M."/>
            <person name="MacKenzie S."/>
            <person name="Amaro C."/>
        </authorList>
    </citation>
    <scope>NUCLEOTIDE SEQUENCE</scope>
</reference>
<accession>A0A0E9PA29</accession>
<protein>
    <submittedName>
        <fullName evidence="1">Uncharacterized protein</fullName>
    </submittedName>
</protein>
<evidence type="ECO:0000313" key="1">
    <source>
        <dbReference type="EMBL" id="JAH00713.1"/>
    </source>
</evidence>
<reference evidence="1" key="1">
    <citation type="submission" date="2014-11" db="EMBL/GenBank/DDBJ databases">
        <authorList>
            <person name="Amaro Gonzalez C."/>
        </authorList>
    </citation>
    <scope>NUCLEOTIDE SEQUENCE</scope>
</reference>
<name>A0A0E9PA29_ANGAN</name>
<dbReference type="EMBL" id="GBXM01107864">
    <property type="protein sequence ID" value="JAH00713.1"/>
    <property type="molecule type" value="Transcribed_RNA"/>
</dbReference>
<dbReference type="AlphaFoldDB" id="A0A0E9PA29"/>
<sequence length="39" mass="4612">MHLHCNKQCKVQYVCVSTLQNGEMRKPVQIKTFHKRLSP</sequence>
<organism evidence="1">
    <name type="scientific">Anguilla anguilla</name>
    <name type="common">European freshwater eel</name>
    <name type="synonym">Muraena anguilla</name>
    <dbReference type="NCBI Taxonomy" id="7936"/>
    <lineage>
        <taxon>Eukaryota</taxon>
        <taxon>Metazoa</taxon>
        <taxon>Chordata</taxon>
        <taxon>Craniata</taxon>
        <taxon>Vertebrata</taxon>
        <taxon>Euteleostomi</taxon>
        <taxon>Actinopterygii</taxon>
        <taxon>Neopterygii</taxon>
        <taxon>Teleostei</taxon>
        <taxon>Anguilliformes</taxon>
        <taxon>Anguillidae</taxon>
        <taxon>Anguilla</taxon>
    </lineage>
</organism>
<proteinExistence type="predicted"/>